<organism evidence="2 3">
    <name type="scientific">Xanthomonas campestris pv. phaseoli</name>
    <dbReference type="NCBI Taxonomy" id="317013"/>
    <lineage>
        <taxon>Bacteria</taxon>
        <taxon>Pseudomonadati</taxon>
        <taxon>Pseudomonadota</taxon>
        <taxon>Gammaproteobacteria</taxon>
        <taxon>Lysobacterales</taxon>
        <taxon>Lysobacteraceae</taxon>
        <taxon>Xanthomonas</taxon>
    </lineage>
</organism>
<name>A0ABY1TP05_XANCH</name>
<accession>A0ABY1TP05</accession>
<feature type="region of interest" description="Disordered" evidence="1">
    <location>
        <begin position="60"/>
        <end position="79"/>
    </location>
</feature>
<evidence type="ECO:0000256" key="1">
    <source>
        <dbReference type="SAM" id="MobiDB-lite"/>
    </source>
</evidence>
<reference evidence="2 3" key="1">
    <citation type="submission" date="2017-10" db="EMBL/GenBank/DDBJ databases">
        <authorList>
            <person name="Regsiter A."/>
            <person name="William W."/>
        </authorList>
    </citation>
    <scope>NUCLEOTIDE SEQUENCE [LARGE SCALE GENOMIC DNA]</scope>
    <source>
        <strain evidence="2 3">CFBP6984</strain>
    </source>
</reference>
<comment type="caution">
    <text evidence="2">The sequence shown here is derived from an EMBL/GenBank/DDBJ whole genome shotgun (WGS) entry which is preliminary data.</text>
</comment>
<keyword evidence="3" id="KW-1185">Reference proteome</keyword>
<evidence type="ECO:0000313" key="3">
    <source>
        <dbReference type="Proteomes" id="UP000234181"/>
    </source>
</evidence>
<sequence>MMDLNALRLSVMRDRTAPDQPMLGCMQSRKVSCGAMRSGKRRAEYGAGDGNRIQLTLPIDSPKFQAEQGTQKRYLKRYP</sequence>
<evidence type="ECO:0000313" key="2">
    <source>
        <dbReference type="EMBL" id="SON78268.1"/>
    </source>
</evidence>
<gene>
    <name evidence="2" type="ORF">XAP6984_250011</name>
</gene>
<protein>
    <submittedName>
        <fullName evidence="2">Uncharacterized protein</fullName>
    </submittedName>
</protein>
<proteinExistence type="predicted"/>
<dbReference type="EMBL" id="OCYT01000079">
    <property type="protein sequence ID" value="SON78268.1"/>
    <property type="molecule type" value="Genomic_DNA"/>
</dbReference>
<dbReference type="Proteomes" id="UP000234181">
    <property type="component" value="Unassembled WGS sequence"/>
</dbReference>